<dbReference type="InterPro" id="IPR020846">
    <property type="entry name" value="MFS_dom"/>
</dbReference>
<feature type="transmembrane region" description="Helical" evidence="6">
    <location>
        <begin position="336"/>
        <end position="358"/>
    </location>
</feature>
<feature type="transmembrane region" description="Helical" evidence="6">
    <location>
        <begin position="282"/>
        <end position="299"/>
    </location>
</feature>
<feature type="transmembrane region" description="Helical" evidence="6">
    <location>
        <begin position="12"/>
        <end position="34"/>
    </location>
</feature>
<dbReference type="InterPro" id="IPR011701">
    <property type="entry name" value="MFS"/>
</dbReference>
<sequence length="401" mass="43443">MEVKEKSSKSALFLIFLTVFIDLVGFGLVIPILPTYARELQASESTVGWLIASYSIMQFLFTPFWGRLSDKVGRRPVLLLSLAASFFGYLIWGFAHSLVWLFVSRIVAGFGNANIAVAQAYISDVTTEENRAKGMGLVGAAFGLGFVLGPALGLGVCYLSNDLHTVGLVAAGFSLIDLILTAMLLPEPKDRGDFGKDRFGLSPEFIFKTLNSDKLRVSFLIFFVSTFAFANMEATLVLLTMKQFQWGPRENMWMFLYIGFWIIVVQGGLIRRLTKKNNEKGLISVGTLLTAIGLAIVAFSGNPTMLYVALGVLSIGSSINNPCNQSMISKLAEHQYVGGVLGLGQSLSTLGRILGPIVGCFLFEKVGSASPYYAGAAFMLLACLLSFALPKLGQESQPAQS</sequence>
<dbReference type="SUPFAM" id="SSF103473">
    <property type="entry name" value="MFS general substrate transporter"/>
    <property type="match status" value="1"/>
</dbReference>
<dbReference type="InterPro" id="IPR036259">
    <property type="entry name" value="MFS_trans_sf"/>
</dbReference>
<dbReference type="Pfam" id="PF07690">
    <property type="entry name" value="MFS_1"/>
    <property type="match status" value="1"/>
</dbReference>
<dbReference type="GO" id="GO:0022857">
    <property type="term" value="F:transmembrane transporter activity"/>
    <property type="evidence" value="ECO:0007669"/>
    <property type="project" value="InterPro"/>
</dbReference>
<feature type="domain" description="Major facilitator superfamily (MFS) profile" evidence="7">
    <location>
        <begin position="11"/>
        <end position="394"/>
    </location>
</feature>
<accession>A0A8J7TLQ7</accession>
<reference evidence="8" key="1">
    <citation type="submission" date="2021-02" db="EMBL/GenBank/DDBJ databases">
        <title>Genome-Resolved Metagenomics of a Microbial Community Performing Photosynthetic Biological Nutrient Removal.</title>
        <authorList>
            <person name="Mcdaniel E.A."/>
        </authorList>
    </citation>
    <scope>NUCLEOTIDE SEQUENCE</scope>
    <source>
        <strain evidence="8">UWPOB_OBS1</strain>
    </source>
</reference>
<feature type="transmembrane region" description="Helical" evidence="6">
    <location>
        <begin position="166"/>
        <end position="186"/>
    </location>
</feature>
<name>A0A8J7TLQ7_9BACT</name>
<gene>
    <name evidence="8" type="ORF">J0M35_10970</name>
</gene>
<evidence type="ECO:0000256" key="5">
    <source>
        <dbReference type="ARBA" id="ARBA00023136"/>
    </source>
</evidence>
<comment type="caution">
    <text evidence="8">The sequence shown here is derived from an EMBL/GenBank/DDBJ whole genome shotgun (WGS) entry which is preliminary data.</text>
</comment>
<dbReference type="Proteomes" id="UP000664277">
    <property type="component" value="Unassembled WGS sequence"/>
</dbReference>
<dbReference type="PANTHER" id="PTHR23504">
    <property type="entry name" value="MAJOR FACILITATOR SUPERFAMILY DOMAIN-CONTAINING PROTEIN 10"/>
    <property type="match status" value="1"/>
</dbReference>
<feature type="transmembrane region" description="Helical" evidence="6">
    <location>
        <begin position="77"/>
        <end position="95"/>
    </location>
</feature>
<organism evidence="8 9">
    <name type="scientific">Candidatus Obscuribacter phosphatis</name>
    <dbReference type="NCBI Taxonomy" id="1906157"/>
    <lineage>
        <taxon>Bacteria</taxon>
        <taxon>Bacillati</taxon>
        <taxon>Candidatus Melainabacteria</taxon>
        <taxon>Candidatus Obscuribacterales</taxon>
        <taxon>Candidatus Obscuribacteraceae</taxon>
        <taxon>Candidatus Obscuribacter</taxon>
    </lineage>
</organism>
<dbReference type="AlphaFoldDB" id="A0A8J7TLQ7"/>
<dbReference type="EMBL" id="JAFLCK010000014">
    <property type="protein sequence ID" value="MBN8660879.1"/>
    <property type="molecule type" value="Genomic_DNA"/>
</dbReference>
<evidence type="ECO:0000256" key="6">
    <source>
        <dbReference type="SAM" id="Phobius"/>
    </source>
</evidence>
<evidence type="ECO:0000256" key="3">
    <source>
        <dbReference type="ARBA" id="ARBA00022692"/>
    </source>
</evidence>
<feature type="transmembrane region" description="Helical" evidence="6">
    <location>
        <begin position="252"/>
        <end position="270"/>
    </location>
</feature>
<evidence type="ECO:0000256" key="2">
    <source>
        <dbReference type="ARBA" id="ARBA00022448"/>
    </source>
</evidence>
<evidence type="ECO:0000259" key="7">
    <source>
        <dbReference type="PROSITE" id="PS50850"/>
    </source>
</evidence>
<dbReference type="PANTHER" id="PTHR23504:SF15">
    <property type="entry name" value="MAJOR FACILITATOR SUPERFAMILY (MFS) PROFILE DOMAIN-CONTAINING PROTEIN"/>
    <property type="match status" value="1"/>
</dbReference>
<feature type="transmembrane region" description="Helical" evidence="6">
    <location>
        <begin position="370"/>
        <end position="389"/>
    </location>
</feature>
<evidence type="ECO:0000313" key="9">
    <source>
        <dbReference type="Proteomes" id="UP000664277"/>
    </source>
</evidence>
<dbReference type="GO" id="GO:0005886">
    <property type="term" value="C:plasma membrane"/>
    <property type="evidence" value="ECO:0007669"/>
    <property type="project" value="UniProtKB-SubCell"/>
</dbReference>
<comment type="subcellular location">
    <subcellularLocation>
        <location evidence="1">Cell membrane</location>
        <topology evidence="1">Multi-pass membrane protein</topology>
    </subcellularLocation>
</comment>
<evidence type="ECO:0000256" key="1">
    <source>
        <dbReference type="ARBA" id="ARBA00004651"/>
    </source>
</evidence>
<protein>
    <submittedName>
        <fullName evidence="8">MFS transporter</fullName>
    </submittedName>
</protein>
<proteinExistence type="predicted"/>
<evidence type="ECO:0000256" key="4">
    <source>
        <dbReference type="ARBA" id="ARBA00022989"/>
    </source>
</evidence>
<dbReference type="CDD" id="cd17330">
    <property type="entry name" value="MFS_SLC46_TetA_like"/>
    <property type="match status" value="1"/>
</dbReference>
<keyword evidence="4 6" id="KW-1133">Transmembrane helix</keyword>
<keyword evidence="3 6" id="KW-0812">Transmembrane</keyword>
<dbReference type="PRINTS" id="PR01035">
    <property type="entry name" value="TCRTETA"/>
</dbReference>
<keyword evidence="5 6" id="KW-0472">Membrane</keyword>
<evidence type="ECO:0000313" key="8">
    <source>
        <dbReference type="EMBL" id="MBN8660879.1"/>
    </source>
</evidence>
<feature type="transmembrane region" description="Helical" evidence="6">
    <location>
        <begin position="46"/>
        <end position="65"/>
    </location>
</feature>
<feature type="transmembrane region" description="Helical" evidence="6">
    <location>
        <begin position="217"/>
        <end position="240"/>
    </location>
</feature>
<dbReference type="PROSITE" id="PS50850">
    <property type="entry name" value="MFS"/>
    <property type="match status" value="1"/>
</dbReference>
<dbReference type="InterPro" id="IPR001958">
    <property type="entry name" value="Tet-R_TetA/multi-R_MdtG-like"/>
</dbReference>
<feature type="transmembrane region" description="Helical" evidence="6">
    <location>
        <begin position="134"/>
        <end position="154"/>
    </location>
</feature>
<dbReference type="Gene3D" id="1.20.1250.20">
    <property type="entry name" value="MFS general substrate transporter like domains"/>
    <property type="match status" value="1"/>
</dbReference>
<keyword evidence="2" id="KW-0813">Transport</keyword>
<feature type="transmembrane region" description="Helical" evidence="6">
    <location>
        <begin position="101"/>
        <end position="122"/>
    </location>
</feature>